<accession>A0A7J7YI46</accession>
<protein>
    <submittedName>
        <fullName evidence="1">Uncharacterized protein</fullName>
    </submittedName>
</protein>
<dbReference type="EMBL" id="JACAGC010000006">
    <property type="protein sequence ID" value="KAF6361707.1"/>
    <property type="molecule type" value="Genomic_DNA"/>
</dbReference>
<organism evidence="1 2">
    <name type="scientific">Rhinolophus ferrumequinum</name>
    <name type="common">Greater horseshoe bat</name>
    <dbReference type="NCBI Taxonomy" id="59479"/>
    <lineage>
        <taxon>Eukaryota</taxon>
        <taxon>Metazoa</taxon>
        <taxon>Chordata</taxon>
        <taxon>Craniata</taxon>
        <taxon>Vertebrata</taxon>
        <taxon>Euteleostomi</taxon>
        <taxon>Mammalia</taxon>
        <taxon>Eutheria</taxon>
        <taxon>Laurasiatheria</taxon>
        <taxon>Chiroptera</taxon>
        <taxon>Yinpterochiroptera</taxon>
        <taxon>Rhinolophoidea</taxon>
        <taxon>Rhinolophidae</taxon>
        <taxon>Rhinolophinae</taxon>
        <taxon>Rhinolophus</taxon>
    </lineage>
</organism>
<evidence type="ECO:0000313" key="1">
    <source>
        <dbReference type="EMBL" id="KAF6361707.1"/>
    </source>
</evidence>
<name>A0A7J7YI46_RHIFE</name>
<sequence length="129" mass="13930">MEEGKAGAREIEKTKGSSSQLIQHLEAVEAEVALKGVGRDVNTCVEYQAVEIRNLTCGRKLLSEITESPLAGSLLLVANSTCLAEGAALGTGRCISAVRRWTGVLTNPQRLCPVHLNLHFRPFSTLEGW</sequence>
<comment type="caution">
    <text evidence="1">The sequence shown here is derived from an EMBL/GenBank/DDBJ whole genome shotgun (WGS) entry which is preliminary data.</text>
</comment>
<reference evidence="1 2" key="1">
    <citation type="journal article" date="2020" name="Nature">
        <title>Six reference-quality genomes reveal evolution of bat adaptations.</title>
        <authorList>
            <person name="Jebb D."/>
            <person name="Huang Z."/>
            <person name="Pippel M."/>
            <person name="Hughes G.M."/>
            <person name="Lavrichenko K."/>
            <person name="Devanna P."/>
            <person name="Winkler S."/>
            <person name="Jermiin L.S."/>
            <person name="Skirmuntt E.C."/>
            <person name="Katzourakis A."/>
            <person name="Burkitt-Gray L."/>
            <person name="Ray D.A."/>
            <person name="Sullivan K.A.M."/>
            <person name="Roscito J.G."/>
            <person name="Kirilenko B.M."/>
            <person name="Davalos L.M."/>
            <person name="Corthals A.P."/>
            <person name="Power M.L."/>
            <person name="Jones G."/>
            <person name="Ransome R.D."/>
            <person name="Dechmann D.K.N."/>
            <person name="Locatelli A.G."/>
            <person name="Puechmaille S.J."/>
            <person name="Fedrigo O."/>
            <person name="Jarvis E.D."/>
            <person name="Hiller M."/>
            <person name="Vernes S.C."/>
            <person name="Myers E.W."/>
            <person name="Teeling E.C."/>
        </authorList>
    </citation>
    <scope>NUCLEOTIDE SEQUENCE [LARGE SCALE GENOMIC DNA]</scope>
    <source>
        <strain evidence="1">MRhiFer1</strain>
        <tissue evidence="1">Lung</tissue>
    </source>
</reference>
<evidence type="ECO:0000313" key="2">
    <source>
        <dbReference type="Proteomes" id="UP000585614"/>
    </source>
</evidence>
<gene>
    <name evidence="1" type="ORF">mRhiFer1_009935</name>
</gene>
<dbReference type="Proteomes" id="UP000585614">
    <property type="component" value="Unassembled WGS sequence"/>
</dbReference>
<dbReference type="AlphaFoldDB" id="A0A7J7YI46"/>
<proteinExistence type="predicted"/>